<gene>
    <name evidence="3" type="ORF">H4R20_005907</name>
</gene>
<dbReference type="Proteomes" id="UP001140094">
    <property type="component" value="Unassembled WGS sequence"/>
</dbReference>
<dbReference type="OrthoDB" id="185373at2759"/>
<evidence type="ECO:0000256" key="1">
    <source>
        <dbReference type="ARBA" id="ARBA00022737"/>
    </source>
</evidence>
<feature type="region of interest" description="Disordered" evidence="2">
    <location>
        <begin position="479"/>
        <end position="515"/>
    </location>
</feature>
<dbReference type="PANTHER" id="PTHR47932">
    <property type="entry name" value="ATPASE EXPRESSION PROTEIN 3"/>
    <property type="match status" value="1"/>
</dbReference>
<feature type="compositionally biased region" description="Polar residues" evidence="2">
    <location>
        <begin position="484"/>
        <end position="502"/>
    </location>
</feature>
<dbReference type="Gene3D" id="1.25.40.10">
    <property type="entry name" value="Tetratricopeptide repeat domain"/>
    <property type="match status" value="2"/>
</dbReference>
<accession>A0A9W8LP68</accession>
<comment type="caution">
    <text evidence="3">The sequence shown here is derived from an EMBL/GenBank/DDBJ whole genome shotgun (WGS) entry which is preliminary data.</text>
</comment>
<keyword evidence="4" id="KW-1185">Reference proteome</keyword>
<dbReference type="EMBL" id="JANBUO010002217">
    <property type="protein sequence ID" value="KAJ2795368.1"/>
    <property type="molecule type" value="Genomic_DNA"/>
</dbReference>
<proteinExistence type="predicted"/>
<evidence type="ECO:0000313" key="4">
    <source>
        <dbReference type="Proteomes" id="UP001140094"/>
    </source>
</evidence>
<evidence type="ECO:0000313" key="3">
    <source>
        <dbReference type="EMBL" id="KAJ2795368.1"/>
    </source>
</evidence>
<evidence type="ECO:0000256" key="2">
    <source>
        <dbReference type="SAM" id="MobiDB-lite"/>
    </source>
</evidence>
<sequence>MRYSAIGGTRSLSSRLWAYRFESNTIWRSAACQKVDAIESGRGRLLIRFKHTPAYTQFLLARYSTTNGQGDPPGGDRSDTFGWSSRSKYVSGSRAGHARVPRILSELSDAPGTPRYALYEAISNLDSDDVWGRFNDMVQGNHWHRVTEYDVCRVLQIFNHQYAYEHNQEALTRGDAVVGICDRHGMIFKTSFAYNECIRLYVYKRRRDLALKIKENMDEGVYGSGARTDIYTYRSLLNDPHASNLEDLTQLIGLYDEMLIRGIESTELVKKPLLKVARKVGELRLVEALLDTPLEDRQRYFSTTAARLLSNKAQAYIALHKLSPATAQLHKLLLYQIPKDIRPIPSIHLQEEATTSIVVPLEYSRTREAFFIYLRSLYESIIRIRIIRRNPRHAQELLEDMRRNCYLPPTRMAYSWFIRFHSKRKNISKLREIYDMMLQDGVTPDEHAYTKLITACMFSPKRRLLTTLVTKEGARRGQIKLKSSKSSADAEQQVSTNINTDDLGTRPPPRHSGLPEISLDEAMLKGVAKLIFYPRECIRFFEDMFLEHGVAVNNIRETSVVPNIHITNAVMRAYQMLEKPVLVLREYFRYRFHQNRLYPQQQPPEVVCNQSIIAHVFRMALEAAEATRDRKTAARINTHMLNWGVELRN</sequence>
<organism evidence="3 4">
    <name type="scientific">Coemansia guatemalensis</name>
    <dbReference type="NCBI Taxonomy" id="2761395"/>
    <lineage>
        <taxon>Eukaryota</taxon>
        <taxon>Fungi</taxon>
        <taxon>Fungi incertae sedis</taxon>
        <taxon>Zoopagomycota</taxon>
        <taxon>Kickxellomycotina</taxon>
        <taxon>Kickxellomycetes</taxon>
        <taxon>Kickxellales</taxon>
        <taxon>Kickxellaceae</taxon>
        <taxon>Coemansia</taxon>
    </lineage>
</organism>
<name>A0A9W8LP68_9FUNG</name>
<reference evidence="3" key="1">
    <citation type="submission" date="2022-07" db="EMBL/GenBank/DDBJ databases">
        <title>Phylogenomic reconstructions and comparative analyses of Kickxellomycotina fungi.</title>
        <authorList>
            <person name="Reynolds N.K."/>
            <person name="Stajich J.E."/>
            <person name="Barry K."/>
            <person name="Grigoriev I.V."/>
            <person name="Crous P."/>
            <person name="Smith M.E."/>
        </authorList>
    </citation>
    <scope>NUCLEOTIDE SEQUENCE</scope>
    <source>
        <strain evidence="3">NRRL 1565</strain>
    </source>
</reference>
<dbReference type="AlphaFoldDB" id="A0A9W8LP68"/>
<keyword evidence="1" id="KW-0677">Repeat</keyword>
<dbReference type="InterPro" id="IPR011990">
    <property type="entry name" value="TPR-like_helical_dom_sf"/>
</dbReference>
<dbReference type="PANTHER" id="PTHR47932:SF44">
    <property type="entry name" value="MIOREX COMPLEX COMPONENT 1"/>
    <property type="match status" value="1"/>
</dbReference>
<protein>
    <submittedName>
        <fullName evidence="3">Uncharacterized protein</fullName>
    </submittedName>
</protein>